<dbReference type="STRING" id="71784.A0A1Y2AZK7"/>
<evidence type="ECO:0000313" key="2">
    <source>
        <dbReference type="EMBL" id="ORY27904.1"/>
    </source>
</evidence>
<dbReference type="Proteomes" id="UP000193986">
    <property type="component" value="Unassembled WGS sequence"/>
</dbReference>
<dbReference type="PANTHER" id="PTHR11803">
    <property type="entry name" value="2-IMINOBUTANOATE/2-IMINOPROPANOATE DEAMINASE RIDA"/>
    <property type="match status" value="1"/>
</dbReference>
<protein>
    <submittedName>
        <fullName evidence="2">Endoribonuclease L-PSP/chorismate mutase-like protein</fullName>
    </submittedName>
</protein>
<dbReference type="GO" id="GO:0005739">
    <property type="term" value="C:mitochondrion"/>
    <property type="evidence" value="ECO:0007669"/>
    <property type="project" value="TreeGrafter"/>
</dbReference>
<proteinExistence type="inferred from homology"/>
<dbReference type="SUPFAM" id="SSF55298">
    <property type="entry name" value="YjgF-like"/>
    <property type="match status" value="1"/>
</dbReference>
<dbReference type="InParanoid" id="A0A1Y2AZK7"/>
<dbReference type="CDD" id="cd00448">
    <property type="entry name" value="YjgF_YER057c_UK114_family"/>
    <property type="match status" value="1"/>
</dbReference>
<evidence type="ECO:0000313" key="3">
    <source>
        <dbReference type="Proteomes" id="UP000193986"/>
    </source>
</evidence>
<dbReference type="InterPro" id="IPR019897">
    <property type="entry name" value="RidA_CS"/>
</dbReference>
<evidence type="ECO:0000256" key="1">
    <source>
        <dbReference type="ARBA" id="ARBA00010552"/>
    </source>
</evidence>
<dbReference type="GO" id="GO:0019239">
    <property type="term" value="F:deaminase activity"/>
    <property type="evidence" value="ECO:0007669"/>
    <property type="project" value="TreeGrafter"/>
</dbReference>
<keyword evidence="3" id="KW-1185">Reference proteome</keyword>
<dbReference type="InterPro" id="IPR006175">
    <property type="entry name" value="YjgF/YER057c/UK114"/>
</dbReference>
<gene>
    <name evidence="2" type="ORF">BCR39DRAFT_559798</name>
</gene>
<dbReference type="InterPro" id="IPR035959">
    <property type="entry name" value="RutC-like_sf"/>
</dbReference>
<reference evidence="2 3" key="1">
    <citation type="submission" date="2016-07" db="EMBL/GenBank/DDBJ databases">
        <title>Pervasive Adenine N6-methylation of Active Genes in Fungi.</title>
        <authorList>
            <consortium name="DOE Joint Genome Institute"/>
            <person name="Mondo S.J."/>
            <person name="Dannebaum R.O."/>
            <person name="Kuo R.C."/>
            <person name="Labutti K."/>
            <person name="Haridas S."/>
            <person name="Kuo A."/>
            <person name="Salamov A."/>
            <person name="Ahrendt S.R."/>
            <person name="Lipzen A."/>
            <person name="Sullivan W."/>
            <person name="Andreopoulos W.B."/>
            <person name="Clum A."/>
            <person name="Lindquist E."/>
            <person name="Daum C."/>
            <person name="Ramamoorthy G.K."/>
            <person name="Gryganskyi A."/>
            <person name="Culley D."/>
            <person name="Magnuson J.K."/>
            <person name="James T.Y."/>
            <person name="O'Malley M.A."/>
            <person name="Stajich J.E."/>
            <person name="Spatafora J.W."/>
            <person name="Visel A."/>
            <person name="Grigoriev I.V."/>
        </authorList>
    </citation>
    <scope>NUCLEOTIDE SEQUENCE [LARGE SCALE GENOMIC DNA]</scope>
    <source>
        <strain evidence="2 3">68-887.2</strain>
    </source>
</reference>
<dbReference type="Gene3D" id="3.30.1330.40">
    <property type="entry name" value="RutC-like"/>
    <property type="match status" value="1"/>
</dbReference>
<dbReference type="GO" id="GO:0005829">
    <property type="term" value="C:cytosol"/>
    <property type="evidence" value="ECO:0007669"/>
    <property type="project" value="TreeGrafter"/>
</dbReference>
<dbReference type="PROSITE" id="PS01094">
    <property type="entry name" value="UPF0076"/>
    <property type="match status" value="1"/>
</dbReference>
<accession>A0A1Y2AZK7</accession>
<name>A0A1Y2AZK7_9TREE</name>
<dbReference type="OrthoDB" id="309640at2759"/>
<organism evidence="2 3">
    <name type="scientific">Naematelia encephala</name>
    <dbReference type="NCBI Taxonomy" id="71784"/>
    <lineage>
        <taxon>Eukaryota</taxon>
        <taxon>Fungi</taxon>
        <taxon>Dikarya</taxon>
        <taxon>Basidiomycota</taxon>
        <taxon>Agaricomycotina</taxon>
        <taxon>Tremellomycetes</taxon>
        <taxon>Tremellales</taxon>
        <taxon>Naemateliaceae</taxon>
        <taxon>Naematelia</taxon>
    </lineage>
</organism>
<sequence>MSAPNKISVSDVPGVTPSKNGSTMVIAGGLVFVSGVVAKSDAGEWVEGDIKVHTRIAIGNAQKRLQHIGLDLGDVVSATIYLSKYDEDFNNMNEAYFECFENFKPLPARACVGISKMGNNTDIEISFVAATRK</sequence>
<dbReference type="AlphaFoldDB" id="A0A1Y2AZK7"/>
<dbReference type="PANTHER" id="PTHR11803:SF42">
    <property type="entry name" value="MMF1"/>
    <property type="match status" value="1"/>
</dbReference>
<dbReference type="Pfam" id="PF01042">
    <property type="entry name" value="Ribonuc_L-PSP"/>
    <property type="match status" value="1"/>
</dbReference>
<comment type="caution">
    <text evidence="2">The sequence shown here is derived from an EMBL/GenBank/DDBJ whole genome shotgun (WGS) entry which is preliminary data.</text>
</comment>
<dbReference type="EMBL" id="MCFC01000035">
    <property type="protein sequence ID" value="ORY27904.1"/>
    <property type="molecule type" value="Genomic_DNA"/>
</dbReference>
<comment type="similarity">
    <text evidence="1">Belongs to the RutC family.</text>
</comment>